<organism evidence="3 4">
    <name type="scientific">Actinomycetospora flava</name>
    <dbReference type="NCBI Taxonomy" id="3129232"/>
    <lineage>
        <taxon>Bacteria</taxon>
        <taxon>Bacillati</taxon>
        <taxon>Actinomycetota</taxon>
        <taxon>Actinomycetes</taxon>
        <taxon>Pseudonocardiales</taxon>
        <taxon>Pseudonocardiaceae</taxon>
        <taxon>Actinomycetospora</taxon>
    </lineage>
</organism>
<dbReference type="InterPro" id="IPR013094">
    <property type="entry name" value="AB_hydrolase_3"/>
</dbReference>
<accession>A0ABU8MEM0</accession>
<dbReference type="Pfam" id="PF07859">
    <property type="entry name" value="Abhydrolase_3"/>
    <property type="match status" value="1"/>
</dbReference>
<protein>
    <submittedName>
        <fullName evidence="3">Alpha/beta hydrolase</fullName>
    </submittedName>
</protein>
<feature type="domain" description="Alpha/beta hydrolase fold-3" evidence="2">
    <location>
        <begin position="86"/>
        <end position="292"/>
    </location>
</feature>
<dbReference type="PANTHER" id="PTHR48081">
    <property type="entry name" value="AB HYDROLASE SUPERFAMILY PROTEIN C4A8.06C"/>
    <property type="match status" value="1"/>
</dbReference>
<name>A0ABU8MEM0_9PSEU</name>
<evidence type="ECO:0000313" key="4">
    <source>
        <dbReference type="Proteomes" id="UP001369736"/>
    </source>
</evidence>
<dbReference type="InterPro" id="IPR050300">
    <property type="entry name" value="GDXG_lipolytic_enzyme"/>
</dbReference>
<evidence type="ECO:0000259" key="2">
    <source>
        <dbReference type="Pfam" id="PF07859"/>
    </source>
</evidence>
<reference evidence="3 4" key="1">
    <citation type="submission" date="2024-03" db="EMBL/GenBank/DDBJ databases">
        <title>Actinomycetospora sp. OC33-EN07, a novel actinomycete isolated from wild orchid (Aerides multiflora).</title>
        <authorList>
            <person name="Suriyachadkun C."/>
        </authorList>
    </citation>
    <scope>NUCLEOTIDE SEQUENCE [LARGE SCALE GENOMIC DNA]</scope>
    <source>
        <strain evidence="3 4">OC33-EN07</strain>
    </source>
</reference>
<dbReference type="PANTHER" id="PTHR48081:SF8">
    <property type="entry name" value="ALPHA_BETA HYDROLASE FOLD-3 DOMAIN-CONTAINING PROTEIN-RELATED"/>
    <property type="match status" value="1"/>
</dbReference>
<dbReference type="Gene3D" id="3.40.50.1820">
    <property type="entry name" value="alpha/beta hydrolase"/>
    <property type="match status" value="1"/>
</dbReference>
<keyword evidence="4" id="KW-1185">Reference proteome</keyword>
<dbReference type="SUPFAM" id="SSF53474">
    <property type="entry name" value="alpha/beta-Hydrolases"/>
    <property type="match status" value="1"/>
</dbReference>
<evidence type="ECO:0000256" key="1">
    <source>
        <dbReference type="ARBA" id="ARBA00022801"/>
    </source>
</evidence>
<dbReference type="RefSeq" id="WP_337706901.1">
    <property type="nucleotide sequence ID" value="NZ_JBBEGM010000019.1"/>
</dbReference>
<sequence length="325" mass="35331">MQVRRDMIDPELRRRGALMGRMLAARSEEQLRRGMSVPAVVDTWLRGRVPRGLTRDIELVTRPDGSTLRLFVYRSAAPTPEPGPALLWIHGGGYATGAAEYEASGFRALIGGSGAVVVTPDYRLSTEAPYPAALDDCYAALRWLRENADRLGARTDQIAVGGASAGGGLTAATTLLARDRGEIAVAFQMPIYPMIDDRGDNDSTRDNDAPIWDAVTNRSAWRMYLGDLAGTDDVPAYAAPARATDYAGLPPTMTYVGDIEAFRDETVRYVENLRAAGVPVEFREFPGAYHGFDAIVPKAAVSLAARAFRDQWFGYAARTFVAPQP</sequence>
<proteinExistence type="predicted"/>
<evidence type="ECO:0000313" key="3">
    <source>
        <dbReference type="EMBL" id="MEJ2865527.1"/>
    </source>
</evidence>
<dbReference type="GO" id="GO:0016787">
    <property type="term" value="F:hydrolase activity"/>
    <property type="evidence" value="ECO:0007669"/>
    <property type="project" value="UniProtKB-KW"/>
</dbReference>
<dbReference type="EMBL" id="JBBEGM010000019">
    <property type="protein sequence ID" value="MEJ2865527.1"/>
    <property type="molecule type" value="Genomic_DNA"/>
</dbReference>
<gene>
    <name evidence="3" type="ORF">WCD58_30520</name>
</gene>
<comment type="caution">
    <text evidence="3">The sequence shown here is derived from an EMBL/GenBank/DDBJ whole genome shotgun (WGS) entry which is preliminary data.</text>
</comment>
<dbReference type="Proteomes" id="UP001369736">
    <property type="component" value="Unassembled WGS sequence"/>
</dbReference>
<keyword evidence="1 3" id="KW-0378">Hydrolase</keyword>
<dbReference type="InterPro" id="IPR029058">
    <property type="entry name" value="AB_hydrolase_fold"/>
</dbReference>